<dbReference type="AlphaFoldDB" id="A0ABD1M4L4"/>
<comment type="caution">
    <text evidence="2">The sequence shown here is derived from an EMBL/GenBank/DDBJ whole genome shotgun (WGS) entry which is preliminary data.</text>
</comment>
<dbReference type="Proteomes" id="UP001603857">
    <property type="component" value="Unassembled WGS sequence"/>
</dbReference>
<organism evidence="2 3">
    <name type="scientific">Flemingia macrophylla</name>
    <dbReference type="NCBI Taxonomy" id="520843"/>
    <lineage>
        <taxon>Eukaryota</taxon>
        <taxon>Viridiplantae</taxon>
        <taxon>Streptophyta</taxon>
        <taxon>Embryophyta</taxon>
        <taxon>Tracheophyta</taxon>
        <taxon>Spermatophyta</taxon>
        <taxon>Magnoliopsida</taxon>
        <taxon>eudicotyledons</taxon>
        <taxon>Gunneridae</taxon>
        <taxon>Pentapetalae</taxon>
        <taxon>rosids</taxon>
        <taxon>fabids</taxon>
        <taxon>Fabales</taxon>
        <taxon>Fabaceae</taxon>
        <taxon>Papilionoideae</taxon>
        <taxon>50 kb inversion clade</taxon>
        <taxon>NPAAA clade</taxon>
        <taxon>indigoferoid/millettioid clade</taxon>
        <taxon>Phaseoleae</taxon>
        <taxon>Flemingia</taxon>
    </lineage>
</organism>
<dbReference type="EMBL" id="JBGMDY010000006">
    <property type="protein sequence ID" value="KAL2330719.1"/>
    <property type="molecule type" value="Genomic_DNA"/>
</dbReference>
<protein>
    <submittedName>
        <fullName evidence="2">Uncharacterized protein</fullName>
    </submittedName>
</protein>
<reference evidence="2 3" key="1">
    <citation type="submission" date="2024-08" db="EMBL/GenBank/DDBJ databases">
        <title>Insights into the chromosomal genome structure of Flemingia macrophylla.</title>
        <authorList>
            <person name="Ding Y."/>
            <person name="Zhao Y."/>
            <person name="Bi W."/>
            <person name="Wu M."/>
            <person name="Zhao G."/>
            <person name="Gong Y."/>
            <person name="Li W."/>
            <person name="Zhang P."/>
        </authorList>
    </citation>
    <scope>NUCLEOTIDE SEQUENCE [LARGE SCALE GENOMIC DNA]</scope>
    <source>
        <strain evidence="2">DYQJB</strain>
        <tissue evidence="2">Leaf</tissue>
    </source>
</reference>
<proteinExistence type="predicted"/>
<feature type="compositionally biased region" description="Low complexity" evidence="1">
    <location>
        <begin position="9"/>
        <end position="23"/>
    </location>
</feature>
<sequence>MPFQQHDATNTNNTHNAYNGSNNIHPQSVTYNDYEVGVPTKRCIFLGRF</sequence>
<evidence type="ECO:0000313" key="2">
    <source>
        <dbReference type="EMBL" id="KAL2330719.1"/>
    </source>
</evidence>
<keyword evidence="3" id="KW-1185">Reference proteome</keyword>
<evidence type="ECO:0000256" key="1">
    <source>
        <dbReference type="SAM" id="MobiDB-lite"/>
    </source>
</evidence>
<evidence type="ECO:0000313" key="3">
    <source>
        <dbReference type="Proteomes" id="UP001603857"/>
    </source>
</evidence>
<name>A0ABD1M4L4_9FABA</name>
<gene>
    <name evidence="2" type="ORF">Fmac_018300</name>
</gene>
<accession>A0ABD1M4L4</accession>
<feature type="region of interest" description="Disordered" evidence="1">
    <location>
        <begin position="1"/>
        <end position="24"/>
    </location>
</feature>